<gene>
    <name evidence="1" type="ORF">CWM47_28070</name>
</gene>
<protein>
    <submittedName>
        <fullName evidence="1">Uncharacterized protein</fullName>
    </submittedName>
</protein>
<evidence type="ECO:0000313" key="2">
    <source>
        <dbReference type="Proteomes" id="UP000232883"/>
    </source>
</evidence>
<dbReference type="Proteomes" id="UP000232883">
    <property type="component" value="Chromosome"/>
</dbReference>
<dbReference type="EMBL" id="CP025096">
    <property type="protein sequence ID" value="AUD05371.1"/>
    <property type="molecule type" value="Genomic_DNA"/>
</dbReference>
<dbReference type="RefSeq" id="WP_100991931.1">
    <property type="nucleotide sequence ID" value="NZ_CP025096.1"/>
</dbReference>
<name>A0A2K8Z676_9BACT</name>
<reference evidence="1 2" key="1">
    <citation type="submission" date="2017-11" db="EMBL/GenBank/DDBJ databases">
        <title>Taxonomic description and genome sequences of Spirosoma HA7 sp. nov., isolated from pollen microhabitat of Corylus avellana.</title>
        <authorList>
            <person name="Ambika Manirajan B."/>
            <person name="Suarez C."/>
            <person name="Ratering S."/>
            <person name="Geissler-Plaum R."/>
            <person name="Cardinale M."/>
            <person name="Sylvia S."/>
        </authorList>
    </citation>
    <scope>NUCLEOTIDE SEQUENCE [LARGE SCALE GENOMIC DNA]</scope>
    <source>
        <strain evidence="1 2">HA7</strain>
    </source>
</reference>
<accession>A0A2K8Z676</accession>
<sequence>MKRTTSFNFLAVMLGIGLLASLAINVYQLYRPNAHWFADSEPIEAETAQLLQQLSSCSRENIRKDSVITVLKNKVAPTGFPSLSVSDP</sequence>
<dbReference type="KEGG" id="spir:CWM47_28070"/>
<organism evidence="1 2">
    <name type="scientific">Spirosoma pollinicola</name>
    <dbReference type="NCBI Taxonomy" id="2057025"/>
    <lineage>
        <taxon>Bacteria</taxon>
        <taxon>Pseudomonadati</taxon>
        <taxon>Bacteroidota</taxon>
        <taxon>Cytophagia</taxon>
        <taxon>Cytophagales</taxon>
        <taxon>Cytophagaceae</taxon>
        <taxon>Spirosoma</taxon>
    </lineage>
</organism>
<keyword evidence="2" id="KW-1185">Reference proteome</keyword>
<proteinExistence type="predicted"/>
<dbReference type="OrthoDB" id="962467at2"/>
<evidence type="ECO:0000313" key="1">
    <source>
        <dbReference type="EMBL" id="AUD05371.1"/>
    </source>
</evidence>
<dbReference type="AlphaFoldDB" id="A0A2K8Z676"/>